<dbReference type="VEuPathDB" id="FungiDB:F503_07558"/>
<dbReference type="OrthoDB" id="4579997at2759"/>
<dbReference type="Proteomes" id="UP000016923">
    <property type="component" value="Unassembled WGS sequence"/>
</dbReference>
<organism evidence="1 2">
    <name type="scientific">Ophiostoma piceae (strain UAMH 11346)</name>
    <name type="common">Sap stain fungus</name>
    <dbReference type="NCBI Taxonomy" id="1262450"/>
    <lineage>
        <taxon>Eukaryota</taxon>
        <taxon>Fungi</taxon>
        <taxon>Dikarya</taxon>
        <taxon>Ascomycota</taxon>
        <taxon>Pezizomycotina</taxon>
        <taxon>Sordariomycetes</taxon>
        <taxon>Sordariomycetidae</taxon>
        <taxon>Ophiostomatales</taxon>
        <taxon>Ophiostomataceae</taxon>
        <taxon>Ophiostoma</taxon>
    </lineage>
</organism>
<proteinExistence type="predicted"/>
<dbReference type="InterPro" id="IPR032675">
    <property type="entry name" value="LRR_dom_sf"/>
</dbReference>
<accession>S3CAA6</accession>
<name>S3CAA6_OPHP1</name>
<reference evidence="1 2" key="1">
    <citation type="journal article" date="2013" name="BMC Genomics">
        <title>The genome and transcriptome of the pine saprophyte Ophiostoma piceae, and a comparison with the bark beetle-associated pine pathogen Grosmannia clavigera.</title>
        <authorList>
            <person name="Haridas S."/>
            <person name="Wang Y."/>
            <person name="Lim L."/>
            <person name="Massoumi Alamouti S."/>
            <person name="Jackman S."/>
            <person name="Docking R."/>
            <person name="Robertson G."/>
            <person name="Birol I."/>
            <person name="Bohlmann J."/>
            <person name="Breuil C."/>
        </authorList>
    </citation>
    <scope>NUCLEOTIDE SEQUENCE [LARGE SCALE GENOMIC DNA]</scope>
    <source>
        <strain evidence="1 2">UAMH 11346</strain>
    </source>
</reference>
<evidence type="ECO:0000313" key="1">
    <source>
        <dbReference type="EMBL" id="EPE09782.1"/>
    </source>
</evidence>
<sequence length="665" mass="75566">MGDALITAAPEAESGLTSAARSFASIPELLMCVVDTIDDRTHLGTLRLVSSTLAEIIVPRLFADFHVCSNGEEGVHLEALLNDNALDKRIFRHVRRLNVRAWSHKWFESETGHMVAEQLLPFMPDLEAFRWDQGFITAETVAALHTHCPKLKELSIEYQQGATFDFDDDELQQLFTYELPDFTVFYNLQSLTLRYFDGKCMWKWREQLAKLCQNSCHTLKHLHLSPPESLDNIVGYGTERGLPGSMKLIFDDETSARPGTIANNNSWPNLFYTSLFYCYTETGAAPLQLDSLNLGLATWRFTREALCKFVDLRNLKEVVLGGMTTDAFESEDDDMPFREHSAAACHLYREGGDVLPVVASLRHAMMDATMALYAINPLWCPNLRGISTFHTSLNIHYLLVAASWVNMDWLRQLAIMSRLHHPFWTLARDPYDFLPPLLLLPRLDVERRFTSVKPIHLRMMSTPYDPYSTFRRSRLLRDQTGVVQHESDPKPGAWQVPEPNPTPDMMFDDIVSADDGTLEGLHVRIKMLLPACLLSPKIAKVIGPQLGRLQNLSQLMIKFDTHPAPDIGELELDILGTITANVRGDIESSKYSRNLVKEYGNDADLVLSFVKYSPSLQYVKVTETAWRVLRNVSGDVSGLKQLDKYENNTVELFRLHERSRRCSRG</sequence>
<dbReference type="STRING" id="1262450.S3CAA6"/>
<gene>
    <name evidence="1" type="ORF">F503_07558</name>
</gene>
<dbReference type="AlphaFoldDB" id="S3CAA6"/>
<dbReference type="EMBL" id="KE148147">
    <property type="protein sequence ID" value="EPE09782.1"/>
    <property type="molecule type" value="Genomic_DNA"/>
</dbReference>
<protein>
    <submittedName>
        <fullName evidence="1">Uncharacterized protein</fullName>
    </submittedName>
</protein>
<evidence type="ECO:0000313" key="2">
    <source>
        <dbReference type="Proteomes" id="UP000016923"/>
    </source>
</evidence>
<keyword evidence="2" id="KW-1185">Reference proteome</keyword>
<dbReference type="SUPFAM" id="SSF52047">
    <property type="entry name" value="RNI-like"/>
    <property type="match status" value="1"/>
</dbReference>
<dbReference type="Gene3D" id="3.80.10.10">
    <property type="entry name" value="Ribonuclease Inhibitor"/>
    <property type="match status" value="1"/>
</dbReference>
<dbReference type="HOGENOM" id="CLU_412823_0_0_1"/>